<name>A0A481YQ90_9VIRU</name>
<evidence type="ECO:0000256" key="1">
    <source>
        <dbReference type="SAM" id="Phobius"/>
    </source>
</evidence>
<evidence type="ECO:0000313" key="2">
    <source>
        <dbReference type="EMBL" id="QBK85209.1"/>
    </source>
</evidence>
<feature type="transmembrane region" description="Helical" evidence="1">
    <location>
        <begin position="59"/>
        <end position="78"/>
    </location>
</feature>
<keyword evidence="1" id="KW-0812">Transmembrane</keyword>
<proteinExistence type="predicted"/>
<evidence type="ECO:0008006" key="3">
    <source>
        <dbReference type="Google" id="ProtNLM"/>
    </source>
</evidence>
<feature type="transmembrane region" description="Helical" evidence="1">
    <location>
        <begin position="18"/>
        <end position="38"/>
    </location>
</feature>
<protein>
    <recommendedName>
        <fullName evidence="3">Transmembrane protein</fullName>
    </recommendedName>
</protein>
<gene>
    <name evidence="2" type="ORF">LCIVAC01_00180</name>
</gene>
<reference evidence="2" key="1">
    <citation type="journal article" date="2019" name="MBio">
        <title>Virus Genomes from Deep Sea Sediments Expand the Ocean Megavirome and Support Independent Origins of Viral Gigantism.</title>
        <authorList>
            <person name="Backstrom D."/>
            <person name="Yutin N."/>
            <person name="Jorgensen S.L."/>
            <person name="Dharamshi J."/>
            <person name="Homa F."/>
            <person name="Zaremba-Niedwiedzka K."/>
            <person name="Spang A."/>
            <person name="Wolf Y.I."/>
            <person name="Koonin E.V."/>
            <person name="Ettema T.J."/>
        </authorList>
    </citation>
    <scope>NUCLEOTIDE SEQUENCE</scope>
</reference>
<accession>A0A481YQ90</accession>
<keyword evidence="1" id="KW-1133">Transmembrane helix</keyword>
<sequence>MTNICVQCLNEGETKEGFCLACLAIPLALAGGAGVAATSAEMSDEEKKKHKKKMVWKKILFWGSIALTIISVFIFIYFKFIKKNCKSCNTKKSRFMMFS</sequence>
<dbReference type="EMBL" id="MK500308">
    <property type="protein sequence ID" value="QBK85209.1"/>
    <property type="molecule type" value="Genomic_DNA"/>
</dbReference>
<organism evidence="2">
    <name type="scientific">Iridovirus LCIVAC01</name>
    <dbReference type="NCBI Taxonomy" id="2506607"/>
    <lineage>
        <taxon>Viruses</taxon>
        <taxon>Varidnaviria</taxon>
        <taxon>Bamfordvirae</taxon>
        <taxon>Nucleocytoviricota</taxon>
        <taxon>Megaviricetes</taxon>
        <taxon>Pimascovirales</taxon>
        <taxon>Pimascovirales incertae sedis</taxon>
        <taxon>Iridoviridae</taxon>
    </lineage>
</organism>
<keyword evidence="1" id="KW-0472">Membrane</keyword>